<name>A0A9D2RSP5_9FIRM</name>
<dbReference type="AlphaFoldDB" id="A0A9D2RSP5"/>
<feature type="signal peptide" evidence="1">
    <location>
        <begin position="1"/>
        <end position="21"/>
    </location>
</feature>
<dbReference type="Proteomes" id="UP000823824">
    <property type="component" value="Unassembled WGS sequence"/>
</dbReference>
<dbReference type="EMBL" id="DWZJ01000051">
    <property type="protein sequence ID" value="HJB13282.1"/>
    <property type="molecule type" value="Genomic_DNA"/>
</dbReference>
<evidence type="ECO:0000313" key="3">
    <source>
        <dbReference type="Proteomes" id="UP000823824"/>
    </source>
</evidence>
<dbReference type="PROSITE" id="PS51257">
    <property type="entry name" value="PROKAR_LIPOPROTEIN"/>
    <property type="match status" value="1"/>
</dbReference>
<comment type="caution">
    <text evidence="2">The sequence shown here is derived from an EMBL/GenBank/DDBJ whole genome shotgun (WGS) entry which is preliminary data.</text>
</comment>
<proteinExistence type="predicted"/>
<reference evidence="2" key="1">
    <citation type="journal article" date="2021" name="PeerJ">
        <title>Extensive microbial diversity within the chicken gut microbiome revealed by metagenomics and culture.</title>
        <authorList>
            <person name="Gilroy R."/>
            <person name="Ravi A."/>
            <person name="Getino M."/>
            <person name="Pursley I."/>
            <person name="Horton D.L."/>
            <person name="Alikhan N.F."/>
            <person name="Baker D."/>
            <person name="Gharbi K."/>
            <person name="Hall N."/>
            <person name="Watson M."/>
            <person name="Adriaenssens E.M."/>
            <person name="Foster-Nyarko E."/>
            <person name="Jarju S."/>
            <person name="Secka A."/>
            <person name="Antonio M."/>
            <person name="Oren A."/>
            <person name="Chaudhuri R.R."/>
            <person name="La Ragione R."/>
            <person name="Hildebrand F."/>
            <person name="Pallen M.J."/>
        </authorList>
    </citation>
    <scope>NUCLEOTIDE SEQUENCE</scope>
    <source>
        <strain evidence="2">ChiBcec18-1249</strain>
    </source>
</reference>
<gene>
    <name evidence="2" type="ORF">H9787_06180</name>
</gene>
<organism evidence="2 3">
    <name type="scientific">Candidatus Oscillibacter excrementigallinarum</name>
    <dbReference type="NCBI Taxonomy" id="2838716"/>
    <lineage>
        <taxon>Bacteria</taxon>
        <taxon>Bacillati</taxon>
        <taxon>Bacillota</taxon>
        <taxon>Clostridia</taxon>
        <taxon>Eubacteriales</taxon>
        <taxon>Oscillospiraceae</taxon>
        <taxon>Oscillibacter</taxon>
    </lineage>
</organism>
<reference evidence="2" key="2">
    <citation type="submission" date="2021-04" db="EMBL/GenBank/DDBJ databases">
        <authorList>
            <person name="Gilroy R."/>
        </authorList>
    </citation>
    <scope>NUCLEOTIDE SEQUENCE</scope>
    <source>
        <strain evidence="2">ChiBcec18-1249</strain>
    </source>
</reference>
<evidence type="ECO:0000256" key="1">
    <source>
        <dbReference type="SAM" id="SignalP"/>
    </source>
</evidence>
<evidence type="ECO:0000313" key="2">
    <source>
        <dbReference type="EMBL" id="HJB13282.1"/>
    </source>
</evidence>
<accession>A0A9D2RSP5</accession>
<evidence type="ECO:0008006" key="4">
    <source>
        <dbReference type="Google" id="ProtNLM"/>
    </source>
</evidence>
<sequence>MRHLLPAVLACLLLAGCGAPADTAAGVPEATSAEILSAPSIVTEGQAPGEDLDLPTAVVSLYDWQTSGEPLALLAEIPEQGMALYGAASGDASHVLFRWDDTLAEFPDWTIDAPKSVALELLALDLDGDGSVEPVVSCFQGGTQVSLYDLHVLQRSDGVLTDHQLPEALYEAQLSDLLTLGGSGQTLTISLGSRSIEAALPEGVQAETLERLWTGASVSWQAEEGALWLVDKPALPPESSAAISTVYLAVLSARVSFSDGRFTLSDMTLRSELS</sequence>
<feature type="chain" id="PRO_5038972683" description="VCBS repeat-containing protein" evidence="1">
    <location>
        <begin position="22"/>
        <end position="274"/>
    </location>
</feature>
<keyword evidence="1" id="KW-0732">Signal</keyword>
<protein>
    <recommendedName>
        <fullName evidence="4">VCBS repeat-containing protein</fullName>
    </recommendedName>
</protein>